<evidence type="ECO:0000256" key="4">
    <source>
        <dbReference type="ARBA" id="ARBA00023212"/>
    </source>
</evidence>
<sequence>MEDYALDPYEQQLLKVFNSHDRDNCGSLDSAGLTQLCQTLQLEEHGTSLVKCLLQDKRHRVNFADFKDALLALLGNMQQTTKTATDEKSSPEREVSPKFVYGSKKYGRRSRPRLEPPANEHDPPDKPPQTCNVQRSNSNAEVSSKKRKTNYRLQRCASLPAGDEPADDPELVCTEEMLREAWKKLAVGQDGHLNQTELILVCDAIGLRRLAEGVIRQLSDKLALNRDHKISFQELLNILRQDDTWYEVLNRPSIDETGSVPSSGDGLFPDSRTFHLVTLGPDGNGTITADSLIEMWESVGIHSPKELLHELGFDCRRINILDLADVLDKQIKGINEVTRSKYQSPQVALLQASLALYQSEIKTFKNLLEQMHVEREKLKCHVTEANNRATLLAQEVDDNHSRMEQNTVNQVKLLEQRHADIVKELTAQFAKDKDQSVQANRSLEEKISTLEVEVGKLKNDLSVAGKYSLNLEKDNRSLSMKIDELERDKDRLSGRIETLEGETQKSCEMERRENDLLLGKLASLRTENDQLKDKNDEMASEIESLSNQVASMRTKVSSTPAKINSLDQSMDENISIICEGVGVGVGAKRRNQYSPSKENHLFGIDKSPRLGKIRKYGTRSEAVEGPFTSSESGFDGEGDYLDSSSSVSTNDNDELVRLQSKVAFLEQILKQNGVPLPQSYEKSNTNAHYLTGRISDLERLIRNVKEAMRALIDSDDLDRDRLRKFGEKLDRTLLGDCPPDSITVESQTDPFEHFEAKANELETENRSLAGKCADLESCVELLKNEYEKCEDYWQNLVDEERQMYEAEQKVNSDKLAELILKMQDYEEQYAEKDARLPAIEERYNLEKQFTDLEEEFESYRERSETILSQKDDEIRLLKEKLTELALRQRNDVAVQAQTDSESERVYKKMQNLSCYLIENTDRYPEDMQTRQQQQQNVWNPDWQESAKSLPVNFELYNSTGAPSTSCSTASLDQPSSPGTPCRPKRTKKYNKTIYKKTEQGHTEAKSAEAVEQKILIPLKSFHSLSARRNFLEQRVRHLQFCLQQQKMCNEQTLQRFWHQFNGERVDLHAKLRYLQEKLDQQVSISREQLDKLEKTDMLVKDLYVENSYLIASVQRLEQRCHILSQCNNPSSV</sequence>
<evidence type="ECO:0000313" key="8">
    <source>
        <dbReference type="EMBL" id="CAG9864195.1"/>
    </source>
</evidence>
<feature type="compositionally biased region" description="Polar residues" evidence="6">
    <location>
        <begin position="129"/>
        <end position="142"/>
    </location>
</feature>
<accession>A0A9N9U0I7</accession>
<organism evidence="8 9">
    <name type="scientific">Phyllotreta striolata</name>
    <name type="common">Striped flea beetle</name>
    <name type="synonym">Crioceris striolata</name>
    <dbReference type="NCBI Taxonomy" id="444603"/>
    <lineage>
        <taxon>Eukaryota</taxon>
        <taxon>Metazoa</taxon>
        <taxon>Ecdysozoa</taxon>
        <taxon>Arthropoda</taxon>
        <taxon>Hexapoda</taxon>
        <taxon>Insecta</taxon>
        <taxon>Pterygota</taxon>
        <taxon>Neoptera</taxon>
        <taxon>Endopterygota</taxon>
        <taxon>Coleoptera</taxon>
        <taxon>Polyphaga</taxon>
        <taxon>Cucujiformia</taxon>
        <taxon>Chrysomeloidea</taxon>
        <taxon>Chrysomelidae</taxon>
        <taxon>Galerucinae</taxon>
        <taxon>Alticini</taxon>
        <taxon>Phyllotreta</taxon>
    </lineage>
</organism>
<name>A0A9N9U0I7_PHYSR</name>
<evidence type="ECO:0000256" key="3">
    <source>
        <dbReference type="ARBA" id="ARBA00022553"/>
    </source>
</evidence>
<feature type="compositionally biased region" description="Basic and acidic residues" evidence="6">
    <location>
        <begin position="112"/>
        <end position="125"/>
    </location>
</feature>
<dbReference type="GO" id="GO:0005813">
    <property type="term" value="C:centrosome"/>
    <property type="evidence" value="ECO:0007669"/>
    <property type="project" value="UniProtKB-SubCell"/>
</dbReference>
<protein>
    <recommendedName>
        <fullName evidence="7">EF-hand domain-containing protein</fullName>
    </recommendedName>
</protein>
<dbReference type="Proteomes" id="UP001153712">
    <property type="component" value="Chromosome 7"/>
</dbReference>
<keyword evidence="3" id="KW-0597">Phosphoprotein</keyword>
<evidence type="ECO:0000256" key="5">
    <source>
        <dbReference type="SAM" id="Coils"/>
    </source>
</evidence>
<dbReference type="GO" id="GO:0005509">
    <property type="term" value="F:calcium ion binding"/>
    <property type="evidence" value="ECO:0007669"/>
    <property type="project" value="InterPro"/>
</dbReference>
<evidence type="ECO:0000259" key="7">
    <source>
        <dbReference type="PROSITE" id="PS50222"/>
    </source>
</evidence>
<feature type="coiled-coil region" evidence="5">
    <location>
        <begin position="433"/>
        <end position="555"/>
    </location>
</feature>
<dbReference type="PANTHER" id="PTHR18905">
    <property type="entry name" value="NINEIN"/>
    <property type="match status" value="1"/>
</dbReference>
<dbReference type="EMBL" id="OU900100">
    <property type="protein sequence ID" value="CAG9864195.1"/>
    <property type="molecule type" value="Genomic_DNA"/>
</dbReference>
<feature type="coiled-coil region" evidence="5">
    <location>
        <begin position="815"/>
        <end position="887"/>
    </location>
</feature>
<keyword evidence="2" id="KW-0963">Cytoplasm</keyword>
<dbReference type="InterPro" id="IPR002048">
    <property type="entry name" value="EF_hand_dom"/>
</dbReference>
<keyword evidence="9" id="KW-1185">Reference proteome</keyword>
<dbReference type="InterPro" id="IPR011992">
    <property type="entry name" value="EF-hand-dom_pair"/>
</dbReference>
<feature type="region of interest" description="Disordered" evidence="6">
    <location>
        <begin position="964"/>
        <end position="985"/>
    </location>
</feature>
<feature type="compositionally biased region" description="Polar residues" evidence="6">
    <location>
        <begin position="964"/>
        <end position="978"/>
    </location>
</feature>
<dbReference type="AlphaFoldDB" id="A0A9N9U0I7"/>
<dbReference type="SUPFAM" id="SSF47473">
    <property type="entry name" value="EF-hand"/>
    <property type="match status" value="1"/>
</dbReference>
<feature type="region of interest" description="Disordered" evidence="6">
    <location>
        <begin position="81"/>
        <end position="148"/>
    </location>
</feature>
<evidence type="ECO:0000313" key="9">
    <source>
        <dbReference type="Proteomes" id="UP001153712"/>
    </source>
</evidence>
<dbReference type="PROSITE" id="PS50222">
    <property type="entry name" value="EF_HAND_2"/>
    <property type="match status" value="1"/>
</dbReference>
<feature type="compositionally biased region" description="Basic and acidic residues" evidence="6">
    <location>
        <begin position="84"/>
        <end position="96"/>
    </location>
</feature>
<dbReference type="GO" id="GO:0034454">
    <property type="term" value="P:microtubule anchoring at centrosome"/>
    <property type="evidence" value="ECO:0007669"/>
    <property type="project" value="TreeGrafter"/>
</dbReference>
<gene>
    <name evidence="8" type="ORF">PHYEVI_LOCUS10452</name>
</gene>
<reference evidence="8" key="1">
    <citation type="submission" date="2022-01" db="EMBL/GenBank/DDBJ databases">
        <authorList>
            <person name="King R."/>
        </authorList>
    </citation>
    <scope>NUCLEOTIDE SEQUENCE</scope>
</reference>
<evidence type="ECO:0000256" key="2">
    <source>
        <dbReference type="ARBA" id="ARBA00022490"/>
    </source>
</evidence>
<dbReference type="OrthoDB" id="5799458at2759"/>
<keyword evidence="5" id="KW-0175">Coiled coil</keyword>
<evidence type="ECO:0000256" key="1">
    <source>
        <dbReference type="ARBA" id="ARBA00004300"/>
    </source>
</evidence>
<feature type="region of interest" description="Disordered" evidence="6">
    <location>
        <begin position="622"/>
        <end position="649"/>
    </location>
</feature>
<dbReference type="PANTHER" id="PTHR18905:SF13">
    <property type="entry name" value="NON-CENTROSOMAL MICROTUBULE ARRAY"/>
    <property type="match status" value="1"/>
</dbReference>
<keyword evidence="4" id="KW-0206">Cytoskeleton</keyword>
<comment type="subcellular location">
    <subcellularLocation>
        <location evidence="1">Cytoplasm</location>
        <location evidence="1">Cytoskeleton</location>
        <location evidence="1">Microtubule organizing center</location>
        <location evidence="1">Centrosome</location>
    </subcellularLocation>
</comment>
<feature type="domain" description="EF-hand" evidence="7">
    <location>
        <begin position="173"/>
        <end position="208"/>
    </location>
</feature>
<proteinExistence type="predicted"/>
<dbReference type="Gene3D" id="1.10.287.1490">
    <property type="match status" value="1"/>
</dbReference>
<dbReference type="Gene3D" id="1.10.238.10">
    <property type="entry name" value="EF-hand"/>
    <property type="match status" value="1"/>
</dbReference>
<evidence type="ECO:0000256" key="6">
    <source>
        <dbReference type="SAM" id="MobiDB-lite"/>
    </source>
</evidence>